<proteinExistence type="predicted"/>
<name>A0A816L0D9_BRANA</name>
<dbReference type="EMBL" id="HG994369">
    <property type="protein sequence ID" value="CAF1928423.1"/>
    <property type="molecule type" value="Genomic_DNA"/>
</dbReference>
<sequence>MTEVNASALYNIYIKPNKDFKLLQCFFFKYLYNSRVFDVCSYFGTGSCNGELKRHL</sequence>
<accession>A0A816L0D9</accession>
<organism evidence="1">
    <name type="scientific">Brassica napus</name>
    <name type="common">Rape</name>
    <dbReference type="NCBI Taxonomy" id="3708"/>
    <lineage>
        <taxon>Eukaryota</taxon>
        <taxon>Viridiplantae</taxon>
        <taxon>Streptophyta</taxon>
        <taxon>Embryophyta</taxon>
        <taxon>Tracheophyta</taxon>
        <taxon>Spermatophyta</taxon>
        <taxon>Magnoliopsida</taxon>
        <taxon>eudicotyledons</taxon>
        <taxon>Gunneridae</taxon>
        <taxon>Pentapetalae</taxon>
        <taxon>rosids</taxon>
        <taxon>malvids</taxon>
        <taxon>Brassicales</taxon>
        <taxon>Brassicaceae</taxon>
        <taxon>Brassiceae</taxon>
        <taxon>Brassica</taxon>
    </lineage>
</organism>
<dbReference type="Proteomes" id="UP001295469">
    <property type="component" value="Chromosome C05"/>
</dbReference>
<gene>
    <name evidence="1" type="ORF">DARMORV10_C05P26220.1</name>
</gene>
<evidence type="ECO:0000313" key="1">
    <source>
        <dbReference type="EMBL" id="CAF1928423.1"/>
    </source>
</evidence>
<feature type="non-terminal residue" evidence="1">
    <location>
        <position position="56"/>
    </location>
</feature>
<reference evidence="1" key="1">
    <citation type="submission" date="2021-01" db="EMBL/GenBank/DDBJ databases">
        <authorList>
            <consortium name="Genoscope - CEA"/>
            <person name="William W."/>
        </authorList>
    </citation>
    <scope>NUCLEOTIDE SEQUENCE</scope>
</reference>
<dbReference type="AlphaFoldDB" id="A0A816L0D9"/>
<protein>
    <submittedName>
        <fullName evidence="1">(rape) hypothetical protein</fullName>
    </submittedName>
</protein>